<reference evidence="5" key="1">
    <citation type="submission" date="2019-09" db="EMBL/GenBank/DDBJ databases">
        <authorList>
            <person name="Li J."/>
        </authorList>
    </citation>
    <scope>NUCLEOTIDE SEQUENCE [LARGE SCALE GENOMIC DNA]</scope>
    <source>
        <strain evidence="5">JCM 14732</strain>
    </source>
</reference>
<evidence type="ECO:0000256" key="2">
    <source>
        <dbReference type="ARBA" id="ARBA00022670"/>
    </source>
</evidence>
<sequence length="427" mass="46698">MNRDEQRSMFTDSNSHQAFRETGRHAIADAKSLKDALTRRLGDSMHDAWWRRGGEILERCIQDVRAAQYPMPTNLQAVRCSLLRHGTADGMRWEYDEHSATAPSLGAVEKVIDLVQNSDHPLAEPLEYHIGRVLAGHAILRDVLRGRVGNEHFTDWSKRQWGVPSGPDVEAARALLERTFAHEQDEVLIEGSEVITAFEALLKDVDGQWSVAARSGAALVAVNSDEKTVFVNVAHPFRRSAIRRLMVHEIGGHVTRTNNAARHSGVLTTVPLGNDAMATEEGLALYVERLLGVSSAMQERVYAARAVGVAVALEEGIDVVFAALEPSVGAEAAAQIAVRVKRGVEDFSAPGAFTKDHVYLSGGSKVSAALARQPDLLPTLLSTKWDLDTARKHGDLLRLSDQPPFIPDQSFLADIDCSISTLRTVGE</sequence>
<dbReference type="AlphaFoldDB" id="A0A5M4FIR0"/>
<evidence type="ECO:0000256" key="4">
    <source>
        <dbReference type="ARBA" id="ARBA00023049"/>
    </source>
</evidence>
<dbReference type="RefSeq" id="WP_149687777.1">
    <property type="nucleotide sequence ID" value="NZ_SDPQ02000001.1"/>
</dbReference>
<name>A0A5M4FIR0_9ACTN</name>
<keyword evidence="4" id="KW-0482">Metalloprotease</keyword>
<dbReference type="Proteomes" id="UP000380867">
    <property type="component" value="Unassembled WGS sequence"/>
</dbReference>
<gene>
    <name evidence="5" type="ORF">ESP70_002450</name>
</gene>
<evidence type="ECO:0000313" key="5">
    <source>
        <dbReference type="EMBL" id="KAA1399643.1"/>
    </source>
</evidence>
<accession>A0A5M4FIR0</accession>
<evidence type="ECO:0000313" key="6">
    <source>
        <dbReference type="Proteomes" id="UP000380867"/>
    </source>
</evidence>
<dbReference type="EMBL" id="SDPQ02000001">
    <property type="protein sequence ID" value="KAA1399643.1"/>
    <property type="molecule type" value="Genomic_DNA"/>
</dbReference>
<organism evidence="5 6">
    <name type="scientific">Aeromicrobium ginsengisoli</name>
    <dbReference type="NCBI Taxonomy" id="363867"/>
    <lineage>
        <taxon>Bacteria</taxon>
        <taxon>Bacillati</taxon>
        <taxon>Actinomycetota</taxon>
        <taxon>Actinomycetes</taxon>
        <taxon>Propionibacteriales</taxon>
        <taxon>Nocardioidaceae</taxon>
        <taxon>Aeromicrobium</taxon>
    </lineage>
</organism>
<comment type="cofactor">
    <cofactor evidence="1">
        <name>Zn(2+)</name>
        <dbReference type="ChEBI" id="CHEBI:29105"/>
    </cofactor>
</comment>
<dbReference type="GO" id="GO:0080164">
    <property type="term" value="P:regulation of nitric oxide metabolic process"/>
    <property type="evidence" value="ECO:0007669"/>
    <property type="project" value="TreeGrafter"/>
</dbReference>
<dbReference type="GO" id="GO:0006508">
    <property type="term" value="P:proteolysis"/>
    <property type="evidence" value="ECO:0007669"/>
    <property type="project" value="UniProtKB-KW"/>
</dbReference>
<dbReference type="SMART" id="SM01154">
    <property type="entry name" value="DUF1704"/>
    <property type="match status" value="1"/>
</dbReference>
<dbReference type="PANTHER" id="PTHR31817:SF0">
    <property type="entry name" value="CHROMOSOME UNDETERMINED SCAFFOLD_67, WHOLE GENOME SHOTGUN SEQUENCE"/>
    <property type="match status" value="1"/>
</dbReference>
<evidence type="ECO:0000256" key="3">
    <source>
        <dbReference type="ARBA" id="ARBA00022801"/>
    </source>
</evidence>
<evidence type="ECO:0000256" key="1">
    <source>
        <dbReference type="ARBA" id="ARBA00001947"/>
    </source>
</evidence>
<proteinExistence type="predicted"/>
<keyword evidence="2" id="KW-0645">Protease</keyword>
<dbReference type="Pfam" id="PF08014">
    <property type="entry name" value="MATCAP"/>
    <property type="match status" value="1"/>
</dbReference>
<protein>
    <submittedName>
        <fullName evidence="5">DUF1704 domain-containing protein</fullName>
    </submittedName>
</protein>
<dbReference type="PANTHER" id="PTHR31817">
    <property type="match status" value="1"/>
</dbReference>
<keyword evidence="6" id="KW-1185">Reference proteome</keyword>
<dbReference type="InterPro" id="IPR012548">
    <property type="entry name" value="MATCAP"/>
</dbReference>
<dbReference type="GO" id="GO:0008237">
    <property type="term" value="F:metallopeptidase activity"/>
    <property type="evidence" value="ECO:0007669"/>
    <property type="project" value="UniProtKB-KW"/>
</dbReference>
<keyword evidence="3" id="KW-0378">Hydrolase</keyword>
<dbReference type="OrthoDB" id="9785840at2"/>
<comment type="caution">
    <text evidence="5">The sequence shown here is derived from an EMBL/GenBank/DDBJ whole genome shotgun (WGS) entry which is preliminary data.</text>
</comment>